<gene>
    <name evidence="1" type="ORF">TR144091</name>
</gene>
<sequence>HTETSLPHCCRRRSFRPWSLEPTQLTDLPCQAQSAGVSVDVLPKDPLFAAEAAERTELRGVLLRRLRQLSIEASPAEFPDDYDLEPFIAGDSTPPTIPTGGTVAASVASAKSPPAKLALENEPNVSVAPGVLPIFFYGLKLLYQYLRLLTIDTQGWKVMKLYCPFVYLEFLRLIKMSLDDLLLGFGFSHRICLPLLCSFEVFCVFTKFACLHAVSSPHSVVCFNHYIYLIFGCFSGFGRVCAFDL</sequence>
<protein>
    <submittedName>
        <fullName evidence="1">Uncharacterized protein</fullName>
    </submittedName>
</protein>
<dbReference type="EMBL" id="GEEE01019846">
    <property type="protein sequence ID" value="JAP43379.1"/>
    <property type="molecule type" value="Transcribed_RNA"/>
</dbReference>
<dbReference type="AlphaFoldDB" id="A0A0X3NUI5"/>
<accession>A0A0X3NUI5</accession>
<reference evidence="1" key="1">
    <citation type="submission" date="2016-01" db="EMBL/GenBank/DDBJ databases">
        <title>Reference transcriptome for the parasite Schistocephalus solidus: insights into the molecular evolution of parasitism.</title>
        <authorList>
            <person name="Hebert F.O."/>
            <person name="Grambauer S."/>
            <person name="Barber I."/>
            <person name="Landry C.R."/>
            <person name="Aubin-Horth N."/>
        </authorList>
    </citation>
    <scope>NUCLEOTIDE SEQUENCE</scope>
</reference>
<name>A0A0X3NUI5_SCHSO</name>
<evidence type="ECO:0000313" key="1">
    <source>
        <dbReference type="EMBL" id="JAP43379.1"/>
    </source>
</evidence>
<feature type="non-terminal residue" evidence="1">
    <location>
        <position position="1"/>
    </location>
</feature>
<proteinExistence type="predicted"/>
<organism evidence="1">
    <name type="scientific">Schistocephalus solidus</name>
    <name type="common">Tapeworm</name>
    <dbReference type="NCBI Taxonomy" id="70667"/>
    <lineage>
        <taxon>Eukaryota</taxon>
        <taxon>Metazoa</taxon>
        <taxon>Spiralia</taxon>
        <taxon>Lophotrochozoa</taxon>
        <taxon>Platyhelminthes</taxon>
        <taxon>Cestoda</taxon>
        <taxon>Eucestoda</taxon>
        <taxon>Diphyllobothriidea</taxon>
        <taxon>Diphyllobothriidae</taxon>
        <taxon>Schistocephalus</taxon>
    </lineage>
</organism>